<dbReference type="PANTHER" id="PTHR43272">
    <property type="entry name" value="LONG-CHAIN-FATTY-ACID--COA LIGASE"/>
    <property type="match status" value="1"/>
</dbReference>
<dbReference type="PRINTS" id="PR00154">
    <property type="entry name" value="AMPBINDING"/>
</dbReference>
<evidence type="ECO:0000256" key="2">
    <source>
        <dbReference type="ARBA" id="ARBA00022832"/>
    </source>
</evidence>
<gene>
    <name evidence="5" type="ORF">HC175_07635</name>
</gene>
<evidence type="ECO:0000256" key="1">
    <source>
        <dbReference type="ARBA" id="ARBA00022598"/>
    </source>
</evidence>
<dbReference type="PROSITE" id="PS00455">
    <property type="entry name" value="AMP_BINDING"/>
    <property type="match status" value="1"/>
</dbReference>
<dbReference type="GO" id="GO:0016874">
    <property type="term" value="F:ligase activity"/>
    <property type="evidence" value="ECO:0007669"/>
    <property type="project" value="UniProtKB-KW"/>
</dbReference>
<keyword evidence="2" id="KW-0276">Fatty acid metabolism</keyword>
<sequence>MIEIKRLFDFPYFQLENAPLEKSLVSKRNGKWEALSTQEYIDKANAVSRGLLRLGIQPNDKIAVISTNNRTEWNVLDIGILQIGAQNVPIYPTVSEEDYEYVINHSESIYCFVSDKEILDKLNTVRGNTNLKGVYTFDEIAGADNWSEVLKLGKDESNQDEVEARKNAVKENDLATLIYTSGTTGRPKGVMLSHKNIVSDVLLSSERVPFDFGSYVALSFLPVCHIFERMILYLYQYYSVSIHFAESIEMISDNLKEVKPHVISAVPRLLEKVYDKIIAKGSTVGGIKQKLFFWAVELGLKYEPYGANGWWYETRLSLARKIIFSKWKEGLGGRIELIVSGSAALQPRLARVFAAAGIPVMEGYGLTETSPVISVNDQRNGGFKIGTVGRVLKDVDVKIAEDGEILCKGPNVMQGYFKEPEKTKEVINEDGYFHTGDIGELDNDGFLKITDRKKEMFKTSGGKYVAPQIIENQMKQSRFITEIMVIGEGEKMPAALIQPDFEFVREWAKRKHIEVGPSNADLIANEQVKARIQEEVDFYNQKFGSWEKVKTFELTPDVWSIEGEHLTPTMKLKRRNIIKLYQKLYDGIYEK</sequence>
<keyword evidence="6" id="KW-1185">Reference proteome</keyword>
<protein>
    <submittedName>
        <fullName evidence="5">Long-chain fatty acid--CoA ligase</fullName>
    </submittedName>
</protein>
<keyword evidence="1 5" id="KW-0436">Ligase</keyword>
<evidence type="ECO:0000259" key="4">
    <source>
        <dbReference type="Pfam" id="PF00501"/>
    </source>
</evidence>
<evidence type="ECO:0000313" key="6">
    <source>
        <dbReference type="Proteomes" id="UP000703674"/>
    </source>
</evidence>
<feature type="domain" description="AMP-dependent synthetase/ligase" evidence="4">
    <location>
        <begin position="26"/>
        <end position="417"/>
    </location>
</feature>
<name>A0ABX1CWX8_9FLAO</name>
<dbReference type="Gene3D" id="3.40.50.12780">
    <property type="entry name" value="N-terminal domain of ligase-like"/>
    <property type="match status" value="2"/>
</dbReference>
<dbReference type="InterPro" id="IPR000873">
    <property type="entry name" value="AMP-dep_synth/lig_dom"/>
</dbReference>
<dbReference type="InterPro" id="IPR020845">
    <property type="entry name" value="AMP-binding_CS"/>
</dbReference>
<comment type="caution">
    <text evidence="5">The sequence shown here is derived from an EMBL/GenBank/DDBJ whole genome shotgun (WGS) entry which is preliminary data.</text>
</comment>
<keyword evidence="3" id="KW-0443">Lipid metabolism</keyword>
<dbReference type="PANTHER" id="PTHR43272:SF32">
    <property type="entry name" value="AMP-DEPENDENT SYNTHETASE_LIGASE DOMAIN-CONTAINING PROTEIN"/>
    <property type="match status" value="1"/>
</dbReference>
<dbReference type="EMBL" id="JAAVJR010000003">
    <property type="protein sequence ID" value="NJW52791.1"/>
    <property type="molecule type" value="Genomic_DNA"/>
</dbReference>
<dbReference type="InterPro" id="IPR042099">
    <property type="entry name" value="ANL_N_sf"/>
</dbReference>
<organism evidence="5 6">
    <name type="scientific">Salinimicrobium oceani</name>
    <dbReference type="NCBI Taxonomy" id="2722702"/>
    <lineage>
        <taxon>Bacteria</taxon>
        <taxon>Pseudomonadati</taxon>
        <taxon>Bacteroidota</taxon>
        <taxon>Flavobacteriia</taxon>
        <taxon>Flavobacteriales</taxon>
        <taxon>Flavobacteriaceae</taxon>
        <taxon>Salinimicrobium</taxon>
    </lineage>
</organism>
<dbReference type="RefSeq" id="WP_168137892.1">
    <property type="nucleotide sequence ID" value="NZ_JAAVJR010000003.1"/>
</dbReference>
<dbReference type="Pfam" id="PF00501">
    <property type="entry name" value="AMP-binding"/>
    <property type="match status" value="1"/>
</dbReference>
<evidence type="ECO:0000256" key="3">
    <source>
        <dbReference type="ARBA" id="ARBA00023098"/>
    </source>
</evidence>
<reference evidence="5 6" key="1">
    <citation type="submission" date="2020-03" db="EMBL/GenBank/DDBJ databases">
        <title>Salinimicrobium sp. nov, isolated from SCS.</title>
        <authorList>
            <person name="Cao W.R."/>
        </authorList>
    </citation>
    <scope>NUCLEOTIDE SEQUENCE [LARGE SCALE GENOMIC DNA]</scope>
    <source>
        <strain evidence="6">J15B91</strain>
    </source>
</reference>
<dbReference type="CDD" id="cd05907">
    <property type="entry name" value="VL_LC_FACS_like"/>
    <property type="match status" value="1"/>
</dbReference>
<dbReference type="Pfam" id="PF23562">
    <property type="entry name" value="AMP-binding_C_3"/>
    <property type="match status" value="1"/>
</dbReference>
<proteinExistence type="predicted"/>
<dbReference type="Proteomes" id="UP000703674">
    <property type="component" value="Unassembled WGS sequence"/>
</dbReference>
<dbReference type="SUPFAM" id="SSF56801">
    <property type="entry name" value="Acetyl-CoA synthetase-like"/>
    <property type="match status" value="1"/>
</dbReference>
<dbReference type="InterPro" id="IPR020459">
    <property type="entry name" value="AMP-binding"/>
</dbReference>
<accession>A0ABX1CWX8</accession>
<evidence type="ECO:0000313" key="5">
    <source>
        <dbReference type="EMBL" id="NJW52791.1"/>
    </source>
</evidence>